<feature type="transmembrane region" description="Helical" evidence="1">
    <location>
        <begin position="468"/>
        <end position="485"/>
    </location>
</feature>
<name>A0A6M4MHW9_9ALTE</name>
<feature type="transmembrane region" description="Helical" evidence="1">
    <location>
        <begin position="368"/>
        <end position="386"/>
    </location>
</feature>
<evidence type="ECO:0000256" key="1">
    <source>
        <dbReference type="SAM" id="Phobius"/>
    </source>
</evidence>
<dbReference type="AlphaFoldDB" id="A0A6M4MHW9"/>
<dbReference type="EMBL" id="CP052766">
    <property type="protein sequence ID" value="QJR82781.1"/>
    <property type="molecule type" value="Genomic_DNA"/>
</dbReference>
<organism evidence="2 3">
    <name type="scientific">Alteromonas pelagimontana</name>
    <dbReference type="NCBI Taxonomy" id="1858656"/>
    <lineage>
        <taxon>Bacteria</taxon>
        <taxon>Pseudomonadati</taxon>
        <taxon>Pseudomonadota</taxon>
        <taxon>Gammaproteobacteria</taxon>
        <taxon>Alteromonadales</taxon>
        <taxon>Alteromonadaceae</taxon>
        <taxon>Alteromonas/Salinimonas group</taxon>
        <taxon>Alteromonas</taxon>
    </lineage>
</organism>
<dbReference type="Pfam" id="PF03929">
    <property type="entry name" value="PepSY_TM"/>
    <property type="match status" value="1"/>
</dbReference>
<feature type="transmembrane region" description="Helical" evidence="1">
    <location>
        <begin position="173"/>
        <end position="203"/>
    </location>
</feature>
<reference evidence="3" key="1">
    <citation type="submission" date="2014-12" db="EMBL/GenBank/DDBJ databases">
        <title>Complete genome sequence of a multi-drug resistant Klebsiella pneumoniae.</title>
        <authorList>
            <person name="Hua X."/>
            <person name="Chen Q."/>
            <person name="Li X."/>
            <person name="Feng Y."/>
            <person name="Ruan Z."/>
            <person name="Yu Y."/>
        </authorList>
    </citation>
    <scope>NUCLEOTIDE SEQUENCE [LARGE SCALE GENOMIC DNA]</scope>
    <source>
        <strain evidence="3">5.12</strain>
    </source>
</reference>
<dbReference type="InterPro" id="IPR005625">
    <property type="entry name" value="PepSY-ass_TM"/>
</dbReference>
<feature type="transmembrane region" description="Helical" evidence="1">
    <location>
        <begin position="401"/>
        <end position="419"/>
    </location>
</feature>
<evidence type="ECO:0000313" key="3">
    <source>
        <dbReference type="Proteomes" id="UP000219285"/>
    </source>
</evidence>
<dbReference type="OrthoDB" id="9776609at2"/>
<protein>
    <submittedName>
        <fullName evidence="2">PepSY domain-containing protein</fullName>
    </submittedName>
</protein>
<dbReference type="PANTHER" id="PTHR34219">
    <property type="entry name" value="IRON-REGULATED INNER MEMBRANE PROTEIN-RELATED"/>
    <property type="match status" value="1"/>
</dbReference>
<proteinExistence type="predicted"/>
<sequence length="496" mass="55349">MNWLHTWTGLILGWLLFAVFLTGTLAFFQYEITDWMQPEIIHPAQTTKAVGQAQAFLSQNANDSERWSITVPSQRESVTTLFWRDPNAGGRGFRRATLDGTGEEVAIRETRGGGFFYRFHFDLHYMPVLWARWLVGIASMCMLVAIVSGVIIHKRIFKDFFTFKPGKGMRSWLDAHTISSVLALPFHFMITYTGLVTLMLMYFTWSITLSQGDRGALFNALNGEPAPTQNAGEPAPVASLQAIFNDATARIDGAPISFISVTNPGDSGAMVELTEAPTQSLVSDYRKLTYSAATGEFISLTPVTFAAEQTRRTMINLHAGRFAGLQLRWLYFISGIVGTLMVATGLVLWLKKRKQTSTLHSGHRLVEVLNFGTLMGLPFAVAAYFAANRLLPLTIAERSDMEIHCFFAAWAFMLVYGLIRSKSRIWLEGAVITACAFFLLPIISVFTVDRHIGTYTIGPDNTLLYMDLAILFTAIGFSVMARYIYRSTLKKEVSLV</sequence>
<feature type="transmembrane region" description="Helical" evidence="1">
    <location>
        <begin position="130"/>
        <end position="152"/>
    </location>
</feature>
<evidence type="ECO:0000313" key="2">
    <source>
        <dbReference type="EMBL" id="QJR82781.1"/>
    </source>
</evidence>
<reference evidence="2 3" key="2">
    <citation type="submission" date="2020-04" db="EMBL/GenBank/DDBJ databases">
        <title>Complete genome sequence of Alteromonas pelagimontana 5.12T.</title>
        <authorList>
            <person name="Sinha R.K."/>
            <person name="Krishnan K.P."/>
            <person name="Kurian J.P."/>
        </authorList>
    </citation>
    <scope>NUCLEOTIDE SEQUENCE [LARGE SCALE GENOMIC DNA]</scope>
    <source>
        <strain evidence="2 3">5.12</strain>
    </source>
</reference>
<keyword evidence="1" id="KW-0472">Membrane</keyword>
<dbReference type="Proteomes" id="UP000219285">
    <property type="component" value="Chromosome"/>
</dbReference>
<accession>A0A6M4MHW9</accession>
<gene>
    <name evidence="2" type="ORF">CA267_007905</name>
</gene>
<keyword evidence="3" id="KW-1185">Reference proteome</keyword>
<keyword evidence="1" id="KW-1133">Transmembrane helix</keyword>
<keyword evidence="1" id="KW-0812">Transmembrane</keyword>
<dbReference type="PANTHER" id="PTHR34219:SF4">
    <property type="entry name" value="PEPSY DOMAIN-CONTAINING PROTEIN"/>
    <property type="match status" value="1"/>
</dbReference>
<feature type="transmembrane region" description="Helical" evidence="1">
    <location>
        <begin position="426"/>
        <end position="448"/>
    </location>
</feature>
<feature type="transmembrane region" description="Helical" evidence="1">
    <location>
        <begin position="329"/>
        <end position="348"/>
    </location>
</feature>
<dbReference type="KEGG" id="apel:CA267_007905"/>